<gene>
    <name evidence="1" type="ORF">D9758_013336</name>
</gene>
<dbReference type="AlphaFoldDB" id="A0A8H5CCH9"/>
<proteinExistence type="predicted"/>
<name>A0A8H5CCH9_9AGAR</name>
<organism evidence="1 2">
    <name type="scientific">Tetrapyrgos nigripes</name>
    <dbReference type="NCBI Taxonomy" id="182062"/>
    <lineage>
        <taxon>Eukaryota</taxon>
        <taxon>Fungi</taxon>
        <taxon>Dikarya</taxon>
        <taxon>Basidiomycota</taxon>
        <taxon>Agaricomycotina</taxon>
        <taxon>Agaricomycetes</taxon>
        <taxon>Agaricomycetidae</taxon>
        <taxon>Agaricales</taxon>
        <taxon>Marasmiineae</taxon>
        <taxon>Marasmiaceae</taxon>
        <taxon>Tetrapyrgos</taxon>
    </lineage>
</organism>
<accession>A0A8H5CCH9</accession>
<sequence length="104" mass="12230">MLTEIAVTLYDSVAFYKHRAEGEINSTFAYIPEDVRTDAFRRARETLWALDVAWTRKPELRHVINFLRYIGGSIHMDDEAISLRRRGFDNWEARDGRCHRPDSS</sequence>
<keyword evidence="2" id="KW-1185">Reference proteome</keyword>
<dbReference type="EMBL" id="JAACJM010000186">
    <property type="protein sequence ID" value="KAF5339287.1"/>
    <property type="molecule type" value="Genomic_DNA"/>
</dbReference>
<dbReference type="Proteomes" id="UP000559256">
    <property type="component" value="Unassembled WGS sequence"/>
</dbReference>
<reference evidence="1 2" key="1">
    <citation type="journal article" date="2020" name="ISME J.">
        <title>Uncovering the hidden diversity of litter-decomposition mechanisms in mushroom-forming fungi.</title>
        <authorList>
            <person name="Floudas D."/>
            <person name="Bentzer J."/>
            <person name="Ahren D."/>
            <person name="Johansson T."/>
            <person name="Persson P."/>
            <person name="Tunlid A."/>
        </authorList>
    </citation>
    <scope>NUCLEOTIDE SEQUENCE [LARGE SCALE GENOMIC DNA]</scope>
    <source>
        <strain evidence="1 2">CBS 291.85</strain>
    </source>
</reference>
<evidence type="ECO:0000313" key="1">
    <source>
        <dbReference type="EMBL" id="KAF5339287.1"/>
    </source>
</evidence>
<comment type="caution">
    <text evidence="1">The sequence shown here is derived from an EMBL/GenBank/DDBJ whole genome shotgun (WGS) entry which is preliminary data.</text>
</comment>
<evidence type="ECO:0000313" key="2">
    <source>
        <dbReference type="Proteomes" id="UP000559256"/>
    </source>
</evidence>
<protein>
    <submittedName>
        <fullName evidence="1">Uncharacterized protein</fullName>
    </submittedName>
</protein>